<dbReference type="Proteomes" id="UP000178170">
    <property type="component" value="Unassembled WGS sequence"/>
</dbReference>
<dbReference type="AlphaFoldDB" id="A0A1G2QTM1"/>
<evidence type="ECO:0000313" key="1">
    <source>
        <dbReference type="EMBL" id="OHA63737.1"/>
    </source>
</evidence>
<evidence type="ECO:0000313" key="2">
    <source>
        <dbReference type="Proteomes" id="UP000178170"/>
    </source>
</evidence>
<accession>A0A1G2QTM1</accession>
<sequence>MDATLKQAGKVLELFEDTSREQVQALLASGFLADLRDANIAKVSRDEFRRLLGLRQLNPPLLETVGTVTVPAITELFIAEEKFSVGDTPKIVWVSGLFRGWFGSKTEKPMAKTELRIAKLTKSSVDGPILEELGECAETTLSQIHALLAQQPNGEQGLLLTNGLANIFYCLDIEGTLRAVRVHWGGNGWYVDADSVEDPFRWSAGSRVFSRNSLGSGS</sequence>
<comment type="caution">
    <text evidence="1">The sequence shown here is derived from an EMBL/GenBank/DDBJ whole genome shotgun (WGS) entry which is preliminary data.</text>
</comment>
<dbReference type="EMBL" id="MHTS01000027">
    <property type="protein sequence ID" value="OHA63737.1"/>
    <property type="molecule type" value="Genomic_DNA"/>
</dbReference>
<name>A0A1G2QTM1_9BACT</name>
<protein>
    <submittedName>
        <fullName evidence="1">Uncharacterized protein</fullName>
    </submittedName>
</protein>
<reference evidence="1 2" key="1">
    <citation type="journal article" date="2016" name="Nat. Commun.">
        <title>Thousands of microbial genomes shed light on interconnected biogeochemical processes in an aquifer system.</title>
        <authorList>
            <person name="Anantharaman K."/>
            <person name="Brown C.T."/>
            <person name="Hug L.A."/>
            <person name="Sharon I."/>
            <person name="Castelle C.J."/>
            <person name="Probst A.J."/>
            <person name="Thomas B.C."/>
            <person name="Singh A."/>
            <person name="Wilkins M.J."/>
            <person name="Karaoz U."/>
            <person name="Brodie E.L."/>
            <person name="Williams K.H."/>
            <person name="Hubbard S.S."/>
            <person name="Banfield J.F."/>
        </authorList>
    </citation>
    <scope>NUCLEOTIDE SEQUENCE [LARGE SCALE GENOMIC DNA]</scope>
</reference>
<gene>
    <name evidence="1" type="ORF">A2843_02840</name>
</gene>
<organism evidence="1 2">
    <name type="scientific">Candidatus Wildermuthbacteria bacterium RIFCSPHIGHO2_01_FULL_48_27b</name>
    <dbReference type="NCBI Taxonomy" id="1802447"/>
    <lineage>
        <taxon>Bacteria</taxon>
        <taxon>Candidatus Wildermuthiibacteriota</taxon>
    </lineage>
</organism>
<proteinExistence type="predicted"/>